<evidence type="ECO:0000313" key="5">
    <source>
        <dbReference type="Proteomes" id="UP000079169"/>
    </source>
</evidence>
<feature type="region of interest" description="Disordered" evidence="4">
    <location>
        <begin position="498"/>
        <end position="674"/>
    </location>
</feature>
<dbReference type="PROSITE" id="PS50088">
    <property type="entry name" value="ANK_REPEAT"/>
    <property type="match status" value="1"/>
</dbReference>
<keyword evidence="1" id="KW-0677">Repeat</keyword>
<feature type="compositionally biased region" description="Acidic residues" evidence="4">
    <location>
        <begin position="387"/>
        <end position="397"/>
    </location>
</feature>
<evidence type="ECO:0000313" key="6">
    <source>
        <dbReference type="RefSeq" id="XP_026686998.1"/>
    </source>
</evidence>
<dbReference type="Gene3D" id="1.25.40.20">
    <property type="entry name" value="Ankyrin repeat-containing domain"/>
    <property type="match status" value="1"/>
</dbReference>
<dbReference type="GeneID" id="103519875"/>
<feature type="compositionally biased region" description="Basic and acidic residues" evidence="4">
    <location>
        <begin position="398"/>
        <end position="410"/>
    </location>
</feature>
<feature type="non-terminal residue" evidence="6">
    <location>
        <position position="1"/>
    </location>
</feature>
<proteinExistence type="predicted"/>
<feature type="compositionally biased region" description="Basic and acidic residues" evidence="4">
    <location>
        <begin position="515"/>
        <end position="531"/>
    </location>
</feature>
<feature type="compositionally biased region" description="Polar residues" evidence="4">
    <location>
        <begin position="541"/>
        <end position="564"/>
    </location>
</feature>
<dbReference type="PANTHER" id="PTHR24198:SF165">
    <property type="entry name" value="ANKYRIN REPEAT-CONTAINING PROTEIN-RELATED"/>
    <property type="match status" value="1"/>
</dbReference>
<evidence type="ECO:0000256" key="4">
    <source>
        <dbReference type="SAM" id="MobiDB-lite"/>
    </source>
</evidence>
<feature type="compositionally biased region" description="Polar residues" evidence="4">
    <location>
        <begin position="1005"/>
        <end position="1016"/>
    </location>
</feature>
<feature type="compositionally biased region" description="Polar residues" evidence="4">
    <location>
        <begin position="579"/>
        <end position="601"/>
    </location>
</feature>
<feature type="region of interest" description="Disordered" evidence="4">
    <location>
        <begin position="381"/>
        <end position="449"/>
    </location>
</feature>
<feature type="compositionally biased region" description="Polar residues" evidence="4">
    <location>
        <begin position="111"/>
        <end position="122"/>
    </location>
</feature>
<keyword evidence="5" id="KW-1185">Reference proteome</keyword>
<feature type="compositionally biased region" description="Basic and acidic residues" evidence="4">
    <location>
        <begin position="218"/>
        <end position="255"/>
    </location>
</feature>
<feature type="region of interest" description="Disordered" evidence="4">
    <location>
        <begin position="288"/>
        <end position="327"/>
    </location>
</feature>
<evidence type="ECO:0000256" key="1">
    <source>
        <dbReference type="ARBA" id="ARBA00022737"/>
    </source>
</evidence>
<dbReference type="STRING" id="121845.A0A3Q0JIP8"/>
<feature type="region of interest" description="Disordered" evidence="4">
    <location>
        <begin position="47"/>
        <end position="269"/>
    </location>
</feature>
<feature type="repeat" description="ANK" evidence="3">
    <location>
        <begin position="779"/>
        <end position="803"/>
    </location>
</feature>
<organism evidence="5 6">
    <name type="scientific">Diaphorina citri</name>
    <name type="common">Asian citrus psyllid</name>
    <dbReference type="NCBI Taxonomy" id="121845"/>
    <lineage>
        <taxon>Eukaryota</taxon>
        <taxon>Metazoa</taxon>
        <taxon>Ecdysozoa</taxon>
        <taxon>Arthropoda</taxon>
        <taxon>Hexapoda</taxon>
        <taxon>Insecta</taxon>
        <taxon>Pterygota</taxon>
        <taxon>Neoptera</taxon>
        <taxon>Paraneoptera</taxon>
        <taxon>Hemiptera</taxon>
        <taxon>Sternorrhyncha</taxon>
        <taxon>Psylloidea</taxon>
        <taxon>Psyllidae</taxon>
        <taxon>Diaphorininae</taxon>
        <taxon>Diaphorina</taxon>
    </lineage>
</organism>
<dbReference type="KEGG" id="dci:103519875"/>
<feature type="region of interest" description="Disordered" evidence="4">
    <location>
        <begin position="971"/>
        <end position="1040"/>
    </location>
</feature>
<dbReference type="Pfam" id="PF12796">
    <property type="entry name" value="Ank_2"/>
    <property type="match status" value="1"/>
</dbReference>
<feature type="compositionally biased region" description="Polar residues" evidence="4">
    <location>
        <begin position="625"/>
        <end position="646"/>
    </location>
</feature>
<dbReference type="InterPro" id="IPR002110">
    <property type="entry name" value="Ankyrin_rpt"/>
</dbReference>
<feature type="compositionally biased region" description="Polar residues" evidence="4">
    <location>
        <begin position="53"/>
        <end position="77"/>
    </location>
</feature>
<dbReference type="RefSeq" id="XP_026686998.1">
    <property type="nucleotide sequence ID" value="XM_026831197.1"/>
</dbReference>
<evidence type="ECO:0000256" key="3">
    <source>
        <dbReference type="PROSITE-ProRule" id="PRU00023"/>
    </source>
</evidence>
<dbReference type="PaxDb" id="121845-A0A3Q0JIP8"/>
<feature type="compositionally biased region" description="Acidic residues" evidence="4">
    <location>
        <begin position="306"/>
        <end position="317"/>
    </location>
</feature>
<gene>
    <name evidence="6" type="primary">LOC103519875</name>
</gene>
<dbReference type="InterPro" id="IPR036770">
    <property type="entry name" value="Ankyrin_rpt-contain_sf"/>
</dbReference>
<dbReference type="SMART" id="SM00248">
    <property type="entry name" value="ANK"/>
    <property type="match status" value="2"/>
</dbReference>
<feature type="compositionally biased region" description="Polar residues" evidence="4">
    <location>
        <begin position="155"/>
        <end position="167"/>
    </location>
</feature>
<dbReference type="AlphaFoldDB" id="A0A3Q0JIP8"/>
<feature type="compositionally biased region" description="Basic and acidic residues" evidence="4">
    <location>
        <begin position="417"/>
        <end position="439"/>
    </location>
</feature>
<feature type="compositionally biased region" description="Basic and acidic residues" evidence="4">
    <location>
        <begin position="129"/>
        <end position="145"/>
    </location>
</feature>
<keyword evidence="2 3" id="KW-0040">ANK repeat</keyword>
<feature type="compositionally biased region" description="Basic and acidic residues" evidence="4">
    <location>
        <begin position="986"/>
        <end position="1003"/>
    </location>
</feature>
<protein>
    <submittedName>
        <fullName evidence="6">BCL-6 corepressor-like</fullName>
    </submittedName>
</protein>
<feature type="region of interest" description="Disordered" evidence="4">
    <location>
        <begin position="883"/>
        <end position="920"/>
    </location>
</feature>
<feature type="compositionally biased region" description="Basic and acidic residues" evidence="4">
    <location>
        <begin position="896"/>
        <end position="910"/>
    </location>
</feature>
<evidence type="ECO:0000256" key="2">
    <source>
        <dbReference type="ARBA" id="ARBA00023043"/>
    </source>
</evidence>
<reference evidence="6" key="1">
    <citation type="submission" date="2025-08" db="UniProtKB">
        <authorList>
            <consortium name="RefSeq"/>
        </authorList>
    </citation>
    <scope>IDENTIFICATION</scope>
</reference>
<dbReference type="PROSITE" id="PS50297">
    <property type="entry name" value="ANK_REP_REGION"/>
    <property type="match status" value="1"/>
</dbReference>
<dbReference type="PANTHER" id="PTHR24198">
    <property type="entry name" value="ANKYRIN REPEAT AND PROTEIN KINASE DOMAIN-CONTAINING PROTEIN"/>
    <property type="match status" value="1"/>
</dbReference>
<accession>A0A3Q0JIP8</accession>
<feature type="compositionally biased region" description="Polar residues" evidence="4">
    <location>
        <begin position="1030"/>
        <end position="1040"/>
    </location>
</feature>
<dbReference type="SUPFAM" id="SSF48403">
    <property type="entry name" value="Ankyrin repeat"/>
    <property type="match status" value="1"/>
</dbReference>
<name>A0A3Q0JIP8_DIACI</name>
<dbReference type="Proteomes" id="UP000079169">
    <property type="component" value="Unplaced"/>
</dbReference>
<sequence>KENVRLPIFIKKILADQNIYVTSKNKFEVGNSSKQTEFPAADDYLMSVENDPNIINKQPPVNETPNDSDHNGNTSNDESNDPVWIPDASPKTSNRNRRRDKKNKVEKGKSLNVTKKTVSQTEPKCYQDPFDKLLSEQNEQKKENDDVMSVENDPNIINKQPPANETPNDSDHNGNTMWIPDASPKTSNRNRRRDKKNKVEKEKSLNVTKKTVSQTEPKCYEDPFDKLLSEQNEQKKENDGQKEIEEKIDQKKVKEISQTPLSDTEKEENEDLFIVNRVERNKRKISINLDSESSSTATECGKECDKFDEENSNEESSNEPSSTQLRCVSKTYPNKTKNISDVHIHEKSAASIFDFDEYVEESCKATLLNKYALLRNRKRMKPKDDIGDNEDKEEDELELFKDSKKTDTKVSSRKRIKQTDSKTVDIDKTEISKDNEQQSKRTRKQLGVNKNTSEIENLIRSKKLKVDKDIENEDGSTEKKEIPIDGLNPKEIDKILNEDKQLNVVPRSTRQRKNSKIEDTVKAESTKHEPSVKNPPRQVRTKTLSETSTDTNVMDTNKNTNGETNEAAKTKRTTRATPRSVNKNAKTTESNIEPTKSTEPVSSEEKSITPIRKPGKRLLKPTSIPEDNSATSTSTGEYLTPLSNTPGDVATPREGLDEGLTTPKSRHAFKVPDNNATPVAKTKKETTKKNAVKTPSTLADAKKDTATLKTPSAVATGKKDTVVKTPVTPATVKRNPLLNAMYKRNVKGETPLHMACKKDTNKVLSLLKNNMNPNVKDNAGWTPLHDAVSIGNESVVRLLLEAGGLGSPGQLKNLPKQAHHCINCLSVYCYMCVHKNEVCPKCHAKYCDKSYLKYYELGDANVEFIYSMVNQLHCLAYSTACKSTSPSHGLHPPTVDIDKTEISKDNEQQSKRTRKQLGVNKNTSEIENLIRSKKLKVDKDIENEDGSTEKKEIPIDGLNPKEIDKILNEDKQLNVVPRSTRQRKNSKNEDTVKAESTKHEPMKHLQTQMSRTQTKTPMEKQMKLPKPNEQPEQLQGALTK</sequence>
<feature type="compositionally biased region" description="Polar residues" evidence="4">
    <location>
        <begin position="288"/>
        <end position="298"/>
    </location>
</feature>